<name>A0A6L5B7H0_APIGR</name>
<dbReference type="EMBL" id="WRXP01003604">
    <property type="protein sequence ID" value="KAF1001611.1"/>
    <property type="molecule type" value="Genomic_DNA"/>
</dbReference>
<evidence type="ECO:0000256" key="1">
    <source>
        <dbReference type="ARBA" id="ARBA00044504"/>
    </source>
</evidence>
<comment type="caution">
    <text evidence="3">The sequence shown here is derived from an EMBL/GenBank/DDBJ whole genome shotgun (WGS) entry which is preliminary data.</text>
</comment>
<dbReference type="Gene3D" id="1.20.1250.20">
    <property type="entry name" value="MFS general substrate transporter like domains"/>
    <property type="match status" value="1"/>
</dbReference>
<feature type="transmembrane region" description="Helical" evidence="2">
    <location>
        <begin position="130"/>
        <end position="147"/>
    </location>
</feature>
<sequence>MDEGSAHKLNVVIEECFQVPCKLAVGIREEKRVNFVIISCFPLLSLTGTSTDVVSWFMLIFDKEPNNEGVEDLSFRTVHNPRQGGYKPTLFIFVLMLLDNIGFVANMVSAVLYFINVIHFDLSGSANTTTNFLGTAFLLTLVGGLVSDSYMNRLNTCLLFGGIELLVIVVAAKNRKLQLPQNSRELYELQSIQEYASRGERIRHSKQFR</sequence>
<gene>
    <name evidence="3" type="ORF">AG4045_014387</name>
</gene>
<dbReference type="InterPro" id="IPR036259">
    <property type="entry name" value="MFS_trans_sf"/>
</dbReference>
<evidence type="ECO:0000313" key="4">
    <source>
        <dbReference type="Proteomes" id="UP000593563"/>
    </source>
</evidence>
<feature type="transmembrane region" description="Helical" evidence="2">
    <location>
        <begin position="90"/>
        <end position="118"/>
    </location>
</feature>
<dbReference type="AlphaFoldDB" id="A0A6L5B7H0"/>
<dbReference type="Proteomes" id="UP000593563">
    <property type="component" value="Unassembled WGS sequence"/>
</dbReference>
<keyword evidence="2" id="KW-0812">Transmembrane</keyword>
<keyword evidence="2" id="KW-0472">Membrane</keyword>
<proteinExistence type="inferred from homology"/>
<feature type="transmembrane region" description="Helical" evidence="2">
    <location>
        <begin position="35"/>
        <end position="61"/>
    </location>
</feature>
<evidence type="ECO:0000313" key="3">
    <source>
        <dbReference type="EMBL" id="KAF1001611.1"/>
    </source>
</evidence>
<protein>
    <submittedName>
        <fullName evidence="3">Uncharacterized protein</fullName>
    </submittedName>
</protein>
<dbReference type="SUPFAM" id="SSF103473">
    <property type="entry name" value="MFS general substrate transporter"/>
    <property type="match status" value="1"/>
</dbReference>
<reference evidence="3" key="1">
    <citation type="submission" date="2020-01" db="EMBL/GenBank/DDBJ databases">
        <title>The Celery Genome Sequence Reveals Sequential Paleo-tetraploidization, Resistance Gene Elimination, Karyotype Evolution, and Functional Innovation in Apiales.</title>
        <authorList>
            <person name="Song X."/>
        </authorList>
    </citation>
    <scope>NUCLEOTIDE SEQUENCE</scope>
    <source>
        <tissue evidence="3">Leaf</tissue>
    </source>
</reference>
<accession>A0A6L5B7H0</accession>
<evidence type="ECO:0000256" key="2">
    <source>
        <dbReference type="SAM" id="Phobius"/>
    </source>
</evidence>
<comment type="similarity">
    <text evidence="1">Belongs to the major facilitator superfamily. Phosphate:H(+) symporter (TC 2.A.1.9) family.</text>
</comment>
<feature type="transmembrane region" description="Helical" evidence="2">
    <location>
        <begin position="153"/>
        <end position="172"/>
    </location>
</feature>
<keyword evidence="4" id="KW-1185">Reference proteome</keyword>
<organism evidence="3 4">
    <name type="scientific">Apium graveolens</name>
    <name type="common">Celery</name>
    <dbReference type="NCBI Taxonomy" id="4045"/>
    <lineage>
        <taxon>Eukaryota</taxon>
        <taxon>Viridiplantae</taxon>
        <taxon>Streptophyta</taxon>
        <taxon>Embryophyta</taxon>
        <taxon>Tracheophyta</taxon>
        <taxon>Spermatophyta</taxon>
        <taxon>Magnoliopsida</taxon>
        <taxon>eudicotyledons</taxon>
        <taxon>Gunneridae</taxon>
        <taxon>Pentapetalae</taxon>
        <taxon>asterids</taxon>
        <taxon>campanulids</taxon>
        <taxon>Apiales</taxon>
        <taxon>Apiaceae</taxon>
        <taxon>Apioideae</taxon>
        <taxon>apioid superclade</taxon>
        <taxon>Apieae</taxon>
        <taxon>Apium</taxon>
    </lineage>
</organism>
<keyword evidence="2" id="KW-1133">Transmembrane helix</keyword>